<accession>A0A9P6FQ34</accession>
<dbReference type="Pfam" id="PF00106">
    <property type="entry name" value="adh_short"/>
    <property type="match status" value="1"/>
</dbReference>
<keyword evidence="2" id="KW-1185">Reference proteome</keyword>
<dbReference type="Gene3D" id="3.40.50.720">
    <property type="entry name" value="NAD(P)-binding Rossmann-like Domain"/>
    <property type="match status" value="1"/>
</dbReference>
<proteinExistence type="predicted"/>
<dbReference type="Proteomes" id="UP000780801">
    <property type="component" value="Unassembled WGS sequence"/>
</dbReference>
<dbReference type="SUPFAM" id="SSF51735">
    <property type="entry name" value="NAD(P)-binding Rossmann-fold domains"/>
    <property type="match status" value="1"/>
</dbReference>
<dbReference type="EMBL" id="JAABOA010002500">
    <property type="protein sequence ID" value="KAF9579783.1"/>
    <property type="molecule type" value="Genomic_DNA"/>
</dbReference>
<reference evidence="1" key="1">
    <citation type="journal article" date="2020" name="Fungal Divers.">
        <title>Resolving the Mortierellaceae phylogeny through synthesis of multi-gene phylogenetics and phylogenomics.</title>
        <authorList>
            <person name="Vandepol N."/>
            <person name="Liber J."/>
            <person name="Desiro A."/>
            <person name="Na H."/>
            <person name="Kennedy M."/>
            <person name="Barry K."/>
            <person name="Grigoriev I.V."/>
            <person name="Miller A.N."/>
            <person name="O'Donnell K."/>
            <person name="Stajich J.E."/>
            <person name="Bonito G."/>
        </authorList>
    </citation>
    <scope>NUCLEOTIDE SEQUENCE</scope>
    <source>
        <strain evidence="1">KOD1015</strain>
    </source>
</reference>
<name>A0A9P6FQ34_9FUNG</name>
<dbReference type="OrthoDB" id="2102561at2759"/>
<sequence length="110" mass="11949">MTSPTNSANLVVVITGCDTGFGAEITEDLYNRGGYTIYATCLTDKAVEAYNARDSSRLRALQVDVTNQSDVNRLREQVEAECPQGVYAVLNNAGIYAGGFFDFSSEDSFQ</sequence>
<dbReference type="InterPro" id="IPR036291">
    <property type="entry name" value="NAD(P)-bd_dom_sf"/>
</dbReference>
<dbReference type="PANTHER" id="PTHR43313:SF36">
    <property type="entry name" value="D-BETA-HYDROXYBUTYRATE DEHYDROGENASE, MITOCHONDRIAL"/>
    <property type="match status" value="1"/>
</dbReference>
<dbReference type="PANTHER" id="PTHR43313">
    <property type="entry name" value="SHORT-CHAIN DEHYDROGENASE/REDUCTASE FAMILY 9C"/>
    <property type="match status" value="1"/>
</dbReference>
<organism evidence="1 2">
    <name type="scientific">Lunasporangiospora selenospora</name>
    <dbReference type="NCBI Taxonomy" id="979761"/>
    <lineage>
        <taxon>Eukaryota</taxon>
        <taxon>Fungi</taxon>
        <taxon>Fungi incertae sedis</taxon>
        <taxon>Mucoromycota</taxon>
        <taxon>Mortierellomycotina</taxon>
        <taxon>Mortierellomycetes</taxon>
        <taxon>Mortierellales</taxon>
        <taxon>Mortierellaceae</taxon>
        <taxon>Lunasporangiospora</taxon>
    </lineage>
</organism>
<feature type="non-terminal residue" evidence="1">
    <location>
        <position position="110"/>
    </location>
</feature>
<dbReference type="AlphaFoldDB" id="A0A9P6FQ34"/>
<comment type="caution">
    <text evidence="1">The sequence shown here is derived from an EMBL/GenBank/DDBJ whole genome shotgun (WGS) entry which is preliminary data.</text>
</comment>
<dbReference type="GO" id="GO:0016491">
    <property type="term" value="F:oxidoreductase activity"/>
    <property type="evidence" value="ECO:0007669"/>
    <property type="project" value="TreeGrafter"/>
</dbReference>
<evidence type="ECO:0000313" key="2">
    <source>
        <dbReference type="Proteomes" id="UP000780801"/>
    </source>
</evidence>
<evidence type="ECO:0000313" key="1">
    <source>
        <dbReference type="EMBL" id="KAF9579783.1"/>
    </source>
</evidence>
<dbReference type="InterPro" id="IPR002347">
    <property type="entry name" value="SDR_fam"/>
</dbReference>
<gene>
    <name evidence="1" type="primary">RDH5</name>
    <name evidence="1" type="ORF">BGW38_003830</name>
</gene>
<protein>
    <submittedName>
        <fullName evidence="1">Retinol dehydrogenase 5</fullName>
    </submittedName>
</protein>
<dbReference type="GO" id="GO:0008202">
    <property type="term" value="P:steroid metabolic process"/>
    <property type="evidence" value="ECO:0007669"/>
    <property type="project" value="TreeGrafter"/>
</dbReference>